<evidence type="ECO:0000313" key="1">
    <source>
        <dbReference type="EMBL" id="VVV04443.1"/>
    </source>
</evidence>
<accession>A0A5Q4YZM1</accession>
<name>A0A5Q4YZM1_9GAMM</name>
<proteinExistence type="predicted"/>
<gene>
    <name evidence="1" type="ORF">AW0309160_01838</name>
</gene>
<dbReference type="AlphaFoldDB" id="A0A5Q4YZM1"/>
<protein>
    <recommendedName>
        <fullName evidence="2">Phage tail protein</fullName>
    </recommendedName>
</protein>
<dbReference type="EMBL" id="LR721750">
    <property type="protein sequence ID" value="VVV04443.1"/>
    <property type="molecule type" value="Genomic_DNA"/>
</dbReference>
<reference evidence="1" key="1">
    <citation type="submission" date="2019-09" db="EMBL/GenBank/DDBJ databases">
        <authorList>
            <person name="Hjerde E."/>
        </authorList>
    </citation>
    <scope>NUCLEOTIDE SEQUENCE</scope>
    <source>
        <strain evidence="1">06/09/160</strain>
    </source>
</reference>
<evidence type="ECO:0008006" key="2">
    <source>
        <dbReference type="Google" id="ProtNLM"/>
    </source>
</evidence>
<organism evidence="1">
    <name type="scientific">Aliivibrio wodanis</name>
    <dbReference type="NCBI Taxonomy" id="80852"/>
    <lineage>
        <taxon>Bacteria</taxon>
        <taxon>Pseudomonadati</taxon>
        <taxon>Pseudomonadota</taxon>
        <taxon>Gammaproteobacteria</taxon>
        <taxon>Vibrionales</taxon>
        <taxon>Vibrionaceae</taxon>
        <taxon>Aliivibrio</taxon>
    </lineage>
</organism>
<dbReference type="InterPro" id="IPR019694">
    <property type="entry name" value="Phage_HP1_Orf23"/>
</dbReference>
<dbReference type="Pfam" id="PF10758">
    <property type="entry name" value="DUF2586"/>
    <property type="match status" value="1"/>
</dbReference>
<sequence>MAWPIVQINTLNLMQGPVNEVERHFLFIGLGSTNVGKLLSVNTQSDLDQLLGTNDTDLKANVEAAMLNAGQNWTAGVYVMSAPENWVEAVKVSQQTQSFEAVVLTVPTSDQATVTAAQALYHELIAKYGRWTFMMLCTPGIDDQTQTWSDYEAATVAIQDTIAADGVMLVPQIFPDAIGKLAGRLCNRSVSIADTPMRVKTGALIGDVTLPLDSDGVKLGSATLQTLEKNRLSVPAWFPDYDGIYWADGRLLDVEGGDYQVIEYRRIIDKIARRIRLIAIADVGDRSFNSTPASTARAQNRYCRPLREMAVSASVGEVVFPGEIESPSSDDISVVWENKNSVGIYMSAKPKDCPKKITANLMLDLSNPGDN</sequence>